<dbReference type="AlphaFoldDB" id="A0AA39Y885"/>
<name>A0AA39Y885_9PEZI</name>
<dbReference type="EMBL" id="JAUJDW010000053">
    <property type="protein sequence ID" value="KAK0647215.1"/>
    <property type="molecule type" value="Genomic_DNA"/>
</dbReference>
<gene>
    <name evidence="1" type="ORF">DIS24_g7940</name>
</gene>
<dbReference type="Proteomes" id="UP001175001">
    <property type="component" value="Unassembled WGS sequence"/>
</dbReference>
<keyword evidence="2" id="KW-1185">Reference proteome</keyword>
<evidence type="ECO:0000313" key="1">
    <source>
        <dbReference type="EMBL" id="KAK0647215.1"/>
    </source>
</evidence>
<proteinExistence type="predicted"/>
<organism evidence="1 2">
    <name type="scientific">Lasiodiplodia hormozganensis</name>
    <dbReference type="NCBI Taxonomy" id="869390"/>
    <lineage>
        <taxon>Eukaryota</taxon>
        <taxon>Fungi</taxon>
        <taxon>Dikarya</taxon>
        <taxon>Ascomycota</taxon>
        <taxon>Pezizomycotina</taxon>
        <taxon>Dothideomycetes</taxon>
        <taxon>Dothideomycetes incertae sedis</taxon>
        <taxon>Botryosphaeriales</taxon>
        <taxon>Botryosphaeriaceae</taxon>
        <taxon>Lasiodiplodia</taxon>
    </lineage>
</organism>
<protein>
    <submittedName>
        <fullName evidence="1">Uncharacterized protein</fullName>
    </submittedName>
</protein>
<evidence type="ECO:0000313" key="2">
    <source>
        <dbReference type="Proteomes" id="UP001175001"/>
    </source>
</evidence>
<comment type="caution">
    <text evidence="1">The sequence shown here is derived from an EMBL/GenBank/DDBJ whole genome shotgun (WGS) entry which is preliminary data.</text>
</comment>
<accession>A0AA39Y885</accession>
<sequence>MGGHRNIFVEDGLVVFVTRCHKGYAMSGDVKVIHRYLPREFGELVVWYLWLVLLFHQRMLAAVRGNEQISAYMWPLEAGEKRWTTELRAYRDVAIGISRRFMRGSSAFRADEGEEDEQQQQMEEEQVAAVIAEEQAGHTTHTAGLIYARGMMEQAGVVVEKRLLFRASSTDWHRSVGFQSAFKREEPALRKRKRCPFEDDANEEWLDRWARLKKGNAKEQLKKLMGKEC</sequence>
<reference evidence="1" key="1">
    <citation type="submission" date="2023-06" db="EMBL/GenBank/DDBJ databases">
        <title>Multi-omics analyses reveal the molecular pathogenesis toolkit of Lasiodiplodia hormozganensis, a cross-kingdom pathogen.</title>
        <authorList>
            <person name="Felix C."/>
            <person name="Meneses R."/>
            <person name="Goncalves M.F.M."/>
            <person name="Tilleman L."/>
            <person name="Duarte A.S."/>
            <person name="Jorrin-Novo J.V."/>
            <person name="Van De Peer Y."/>
            <person name="Deforce D."/>
            <person name="Van Nieuwerburgh F."/>
            <person name="Esteves A.C."/>
            <person name="Alves A."/>
        </authorList>
    </citation>
    <scope>NUCLEOTIDE SEQUENCE</scope>
    <source>
        <strain evidence="1">CBS 339.90</strain>
    </source>
</reference>